<dbReference type="CDD" id="cd04164">
    <property type="entry name" value="trmE"/>
    <property type="match status" value="1"/>
</dbReference>
<dbReference type="AlphaFoldDB" id="I3CBT2"/>
<dbReference type="eggNOG" id="COG0486">
    <property type="taxonomic scope" value="Bacteria"/>
</dbReference>
<dbReference type="GO" id="GO:0003924">
    <property type="term" value="F:GTPase activity"/>
    <property type="evidence" value="ECO:0007669"/>
    <property type="project" value="UniProtKB-UniRule"/>
</dbReference>
<evidence type="ECO:0000313" key="13">
    <source>
        <dbReference type="EMBL" id="EIJ41075.1"/>
    </source>
</evidence>
<dbReference type="STRING" id="395493.BegalDRAFT_0152"/>
<dbReference type="SUPFAM" id="SSF52540">
    <property type="entry name" value="P-loop containing nucleoside triphosphate hydrolases"/>
    <property type="match status" value="1"/>
</dbReference>
<keyword evidence="9 10" id="KW-0342">GTP-binding</keyword>
<evidence type="ECO:0000256" key="9">
    <source>
        <dbReference type="ARBA" id="ARBA00023134"/>
    </source>
</evidence>
<feature type="binding site" evidence="10">
    <location>
        <position position="230"/>
    </location>
    <ligand>
        <name>Mg(2+)</name>
        <dbReference type="ChEBI" id="CHEBI:18420"/>
    </ligand>
</feature>
<dbReference type="OrthoDB" id="9805918at2"/>
<evidence type="ECO:0000256" key="3">
    <source>
        <dbReference type="ARBA" id="ARBA00022694"/>
    </source>
</evidence>
<feature type="binding site" evidence="10">
    <location>
        <position position="24"/>
    </location>
    <ligand>
        <name>(6S)-5-formyl-5,6,7,8-tetrahydrofolate</name>
        <dbReference type="ChEBI" id="CHEBI:57457"/>
    </ligand>
</feature>
<dbReference type="FunFam" id="3.30.1360.120:FF:000001">
    <property type="entry name" value="tRNA modification GTPase MnmE"/>
    <property type="match status" value="1"/>
</dbReference>
<keyword evidence="2 10" id="KW-0963">Cytoplasm</keyword>
<dbReference type="NCBIfam" id="TIGR00231">
    <property type="entry name" value="small_GTP"/>
    <property type="match status" value="1"/>
</dbReference>
<dbReference type="GO" id="GO:0002098">
    <property type="term" value="P:tRNA wobble uridine modification"/>
    <property type="evidence" value="ECO:0007669"/>
    <property type="project" value="TreeGrafter"/>
</dbReference>
<dbReference type="GO" id="GO:0030488">
    <property type="term" value="P:tRNA methylation"/>
    <property type="evidence" value="ECO:0007669"/>
    <property type="project" value="TreeGrafter"/>
</dbReference>
<gene>
    <name evidence="10" type="primary">mnmE</name>
    <name evidence="10" type="synonym">trmE</name>
    <name evidence="13" type="ORF">BegalDRAFT_0152</name>
</gene>
<keyword evidence="5 10" id="KW-0547">Nucleotide-binding</keyword>
<dbReference type="Pfam" id="PF12631">
    <property type="entry name" value="MnmE_helical"/>
    <property type="match status" value="1"/>
</dbReference>
<comment type="caution">
    <text evidence="10">Lacks conserved residue(s) required for the propagation of feature annotation.</text>
</comment>
<evidence type="ECO:0000256" key="11">
    <source>
        <dbReference type="RuleBase" id="RU003313"/>
    </source>
</evidence>
<evidence type="ECO:0000256" key="6">
    <source>
        <dbReference type="ARBA" id="ARBA00022801"/>
    </source>
</evidence>
<dbReference type="GO" id="GO:0046872">
    <property type="term" value="F:metal ion binding"/>
    <property type="evidence" value="ECO:0007669"/>
    <property type="project" value="UniProtKB-KW"/>
</dbReference>
<comment type="function">
    <text evidence="10">Exhibits a very high intrinsic GTPase hydrolysis rate. Involved in the addition of a carboxymethylaminomethyl (cmnm) group at the wobble position (U34) of certain tRNAs, forming tRNA-cmnm(5)s(2)U34.</text>
</comment>
<evidence type="ECO:0000256" key="1">
    <source>
        <dbReference type="ARBA" id="ARBA00011043"/>
    </source>
</evidence>
<dbReference type="PANTHER" id="PTHR42714">
    <property type="entry name" value="TRNA MODIFICATION GTPASE GTPBP3"/>
    <property type="match status" value="1"/>
</dbReference>
<dbReference type="InterPro" id="IPR005225">
    <property type="entry name" value="Small_GTP-bd"/>
</dbReference>
<dbReference type="NCBIfam" id="TIGR00450">
    <property type="entry name" value="mnmE_trmE_thdF"/>
    <property type="match status" value="1"/>
</dbReference>
<dbReference type="GO" id="GO:0005829">
    <property type="term" value="C:cytosol"/>
    <property type="evidence" value="ECO:0007669"/>
    <property type="project" value="TreeGrafter"/>
</dbReference>
<dbReference type="InterPro" id="IPR027266">
    <property type="entry name" value="TrmE/GcvT-like"/>
</dbReference>
<feature type="binding site" evidence="10">
    <location>
        <position position="250"/>
    </location>
    <ligand>
        <name>K(+)</name>
        <dbReference type="ChEBI" id="CHEBI:29103"/>
    </ligand>
</feature>
<feature type="binding site" evidence="10">
    <location>
        <position position="245"/>
    </location>
    <ligand>
        <name>K(+)</name>
        <dbReference type="ChEBI" id="CHEBI:29103"/>
    </ligand>
</feature>
<sequence length="444" mass="48225">MFEQVDTIAAIATPAGRGGVGVIRISGTNVPVIAQSILHKLPKPRYAAYSQFLNAQGELIDQGIALYFPAPHSFTGEAVLELQGHGGAVVMDQLLAAVLNAGARLAQPGEFSERAFLNGKIDLTQAEAIADLIDSASVQAMRSALRSLQGDFSRKINKLLEQLILLRTYIEAGIDFVDEEIDLLADGQVLRQLTELQHTVKAIFNQAQQGFLLKEGVHIALVGEPNVGKSSLLNCLAGRETAIVTPIAGTTRDIVRDQIQLDGMPLHIIDTAGLRDTDDIVEQEGIRRTKLALQAVDLVILLLDDRYADDQATPELLASIPSKPLIIRNKIDLSGHEAGISPQGMVYISAKTGAGVEDLKQTLRERLGLQTQTEGTFIARRRHLDALTRTLTALQNAMSYIHSYQNELLAEELRLAQQALSEITGEFTPDDLLGQIFSTFCIGK</sequence>
<reference evidence="13 14" key="1">
    <citation type="submission" date="2011-11" db="EMBL/GenBank/DDBJ databases">
        <title>Improved High-Quality Draft sequence of Beggiatoa alba B18lD.</title>
        <authorList>
            <consortium name="US DOE Joint Genome Institute"/>
            <person name="Lucas S."/>
            <person name="Han J."/>
            <person name="Lapidus A."/>
            <person name="Cheng J.-F."/>
            <person name="Goodwin L."/>
            <person name="Pitluck S."/>
            <person name="Peters L."/>
            <person name="Mikhailova N."/>
            <person name="Held B."/>
            <person name="Detter J.C."/>
            <person name="Han C."/>
            <person name="Tapia R."/>
            <person name="Land M."/>
            <person name="Hauser L."/>
            <person name="Kyrpides N."/>
            <person name="Ivanova N."/>
            <person name="Pagani I."/>
            <person name="Samuel K."/>
            <person name="Teske A."/>
            <person name="Mueller J."/>
            <person name="Woyke T."/>
        </authorList>
    </citation>
    <scope>NUCLEOTIDE SEQUENCE [LARGE SCALE GENOMIC DNA]</scope>
    <source>
        <strain evidence="13 14">B18LD</strain>
    </source>
</reference>
<dbReference type="HAMAP" id="MF_00379">
    <property type="entry name" value="GTPase_MnmE"/>
    <property type="match status" value="1"/>
</dbReference>
<keyword evidence="6 10" id="KW-0378">Hydrolase</keyword>
<dbReference type="HOGENOM" id="CLU_019624_4_1_6"/>
<protein>
    <recommendedName>
        <fullName evidence="10">tRNA modification GTPase MnmE</fullName>
        <ecNumber evidence="10">3.6.-.-</ecNumber>
    </recommendedName>
</protein>
<dbReference type="Gene3D" id="3.40.50.300">
    <property type="entry name" value="P-loop containing nucleotide triphosphate hydrolases"/>
    <property type="match status" value="1"/>
</dbReference>
<keyword evidence="3 10" id="KW-0819">tRNA processing</keyword>
<dbReference type="InterPro" id="IPR025867">
    <property type="entry name" value="MnmE_helical"/>
</dbReference>
<dbReference type="Gene3D" id="1.20.120.430">
    <property type="entry name" value="tRNA modification GTPase MnmE domain 2"/>
    <property type="match status" value="1"/>
</dbReference>
<feature type="binding site" evidence="10">
    <location>
        <position position="120"/>
    </location>
    <ligand>
        <name>(6S)-5-formyl-5,6,7,8-tetrahydrofolate</name>
        <dbReference type="ChEBI" id="CHEBI:57457"/>
    </ligand>
</feature>
<dbReference type="Proteomes" id="UP000005744">
    <property type="component" value="Unassembled WGS sequence"/>
</dbReference>
<feature type="binding site" evidence="10">
    <location>
        <position position="251"/>
    </location>
    <ligand>
        <name>Mg(2+)</name>
        <dbReference type="ChEBI" id="CHEBI:18420"/>
    </ligand>
</feature>
<dbReference type="RefSeq" id="WP_002682673.1">
    <property type="nucleotide sequence ID" value="NZ_JH600070.1"/>
</dbReference>
<feature type="binding site" evidence="10">
    <location>
        <begin position="245"/>
        <end position="251"/>
    </location>
    <ligand>
        <name>GTP</name>
        <dbReference type="ChEBI" id="CHEBI:37565"/>
    </ligand>
</feature>
<dbReference type="PROSITE" id="PS51709">
    <property type="entry name" value="G_TRME"/>
    <property type="match status" value="1"/>
</dbReference>
<proteinExistence type="inferred from homology"/>
<comment type="cofactor">
    <cofactor evidence="10">
        <name>K(+)</name>
        <dbReference type="ChEBI" id="CHEBI:29103"/>
    </cofactor>
    <text evidence="10">Binds 1 potassium ion per subunit.</text>
</comment>
<evidence type="ECO:0000256" key="7">
    <source>
        <dbReference type="ARBA" id="ARBA00022842"/>
    </source>
</evidence>
<dbReference type="CDD" id="cd14858">
    <property type="entry name" value="TrmE_N"/>
    <property type="match status" value="1"/>
</dbReference>
<keyword evidence="7 10" id="KW-0460">Magnesium</keyword>
<dbReference type="SUPFAM" id="SSF116878">
    <property type="entry name" value="TrmE connector domain"/>
    <property type="match status" value="1"/>
</dbReference>
<feature type="domain" description="TrmE-type G" evidence="12">
    <location>
        <begin position="216"/>
        <end position="368"/>
    </location>
</feature>
<dbReference type="Pfam" id="PF10396">
    <property type="entry name" value="TrmE_N"/>
    <property type="match status" value="1"/>
</dbReference>
<dbReference type="Pfam" id="PF01926">
    <property type="entry name" value="MMR_HSR1"/>
    <property type="match status" value="1"/>
</dbReference>
<evidence type="ECO:0000256" key="5">
    <source>
        <dbReference type="ARBA" id="ARBA00022741"/>
    </source>
</evidence>
<organism evidence="13 14">
    <name type="scientific">Beggiatoa alba B18LD</name>
    <dbReference type="NCBI Taxonomy" id="395493"/>
    <lineage>
        <taxon>Bacteria</taxon>
        <taxon>Pseudomonadati</taxon>
        <taxon>Pseudomonadota</taxon>
        <taxon>Gammaproteobacteria</taxon>
        <taxon>Thiotrichales</taxon>
        <taxon>Thiotrichaceae</taxon>
        <taxon>Beggiatoa</taxon>
    </lineage>
</organism>
<dbReference type="Gene3D" id="3.30.1360.120">
    <property type="entry name" value="Probable tRNA modification gtpase trme, domain 1"/>
    <property type="match status" value="1"/>
</dbReference>
<evidence type="ECO:0000256" key="8">
    <source>
        <dbReference type="ARBA" id="ARBA00022958"/>
    </source>
</evidence>
<feature type="binding site" evidence="10">
    <location>
        <begin position="270"/>
        <end position="273"/>
    </location>
    <ligand>
        <name>GTP</name>
        <dbReference type="ChEBI" id="CHEBI:37565"/>
    </ligand>
</feature>
<evidence type="ECO:0000256" key="10">
    <source>
        <dbReference type="HAMAP-Rule" id="MF_00379"/>
    </source>
</evidence>
<dbReference type="EC" id="3.6.-.-" evidence="10"/>
<feature type="binding site" evidence="10">
    <location>
        <position position="444"/>
    </location>
    <ligand>
        <name>(6S)-5-formyl-5,6,7,8-tetrahydrofolate</name>
        <dbReference type="ChEBI" id="CHEBI:57457"/>
    </ligand>
</feature>
<comment type="subcellular location">
    <subcellularLocation>
        <location evidence="10">Cytoplasm</location>
    </subcellularLocation>
</comment>
<dbReference type="InterPro" id="IPR027417">
    <property type="entry name" value="P-loop_NTPase"/>
</dbReference>
<dbReference type="InterPro" id="IPR006073">
    <property type="entry name" value="GTP-bd"/>
</dbReference>
<feature type="binding site" evidence="10">
    <location>
        <position position="226"/>
    </location>
    <ligand>
        <name>K(+)</name>
        <dbReference type="ChEBI" id="CHEBI:29103"/>
    </ligand>
</feature>
<keyword evidence="4 10" id="KW-0479">Metal-binding</keyword>
<name>I3CBT2_9GAMM</name>
<feature type="binding site" evidence="10">
    <location>
        <begin position="226"/>
        <end position="231"/>
    </location>
    <ligand>
        <name>GTP</name>
        <dbReference type="ChEBI" id="CHEBI:37565"/>
    </ligand>
</feature>
<keyword evidence="14" id="KW-1185">Reference proteome</keyword>
<dbReference type="GO" id="GO:0005525">
    <property type="term" value="F:GTP binding"/>
    <property type="evidence" value="ECO:0007669"/>
    <property type="project" value="UniProtKB-UniRule"/>
</dbReference>
<dbReference type="InterPro" id="IPR027368">
    <property type="entry name" value="MnmE_dom2"/>
</dbReference>
<dbReference type="EMBL" id="JH600070">
    <property type="protein sequence ID" value="EIJ41075.1"/>
    <property type="molecule type" value="Genomic_DNA"/>
</dbReference>
<dbReference type="InterPro" id="IPR018948">
    <property type="entry name" value="GTP-bd_TrmE_N"/>
</dbReference>
<dbReference type="InterPro" id="IPR031168">
    <property type="entry name" value="G_TrmE"/>
</dbReference>
<dbReference type="InterPro" id="IPR004520">
    <property type="entry name" value="GTPase_MnmE"/>
</dbReference>
<evidence type="ECO:0000259" key="12">
    <source>
        <dbReference type="PROSITE" id="PS51709"/>
    </source>
</evidence>
<feature type="binding site" evidence="10">
    <location>
        <position position="247"/>
    </location>
    <ligand>
        <name>K(+)</name>
        <dbReference type="ChEBI" id="CHEBI:29103"/>
    </ligand>
</feature>
<evidence type="ECO:0000256" key="4">
    <source>
        <dbReference type="ARBA" id="ARBA00022723"/>
    </source>
</evidence>
<evidence type="ECO:0000313" key="14">
    <source>
        <dbReference type="Proteomes" id="UP000005744"/>
    </source>
</evidence>
<comment type="similarity">
    <text evidence="1 10 11">Belongs to the TRAFAC class TrmE-Era-EngA-EngB-Septin-like GTPase superfamily. TrmE GTPase family.</text>
</comment>
<comment type="subunit">
    <text evidence="10">Homodimer. Heterotetramer of two MnmE and two MnmG subunits.</text>
</comment>
<feature type="binding site" evidence="10">
    <location>
        <position position="81"/>
    </location>
    <ligand>
        <name>(6S)-5-formyl-5,6,7,8-tetrahydrofolate</name>
        <dbReference type="ChEBI" id="CHEBI:57457"/>
    </ligand>
</feature>
<accession>I3CBT2</accession>
<dbReference type="PANTHER" id="PTHR42714:SF2">
    <property type="entry name" value="TRNA MODIFICATION GTPASE GTPBP3, MITOCHONDRIAL"/>
    <property type="match status" value="1"/>
</dbReference>
<dbReference type="NCBIfam" id="NF003661">
    <property type="entry name" value="PRK05291.1-3"/>
    <property type="match status" value="1"/>
</dbReference>
<evidence type="ECO:0000256" key="2">
    <source>
        <dbReference type="ARBA" id="ARBA00022490"/>
    </source>
</evidence>
<keyword evidence="8 10" id="KW-0630">Potassium</keyword>